<proteinExistence type="predicted"/>
<protein>
    <submittedName>
        <fullName evidence="2">Uncharacterized protein</fullName>
    </submittedName>
</protein>
<reference evidence="2" key="1">
    <citation type="submission" date="2021-02" db="EMBL/GenBank/DDBJ databases">
        <authorList>
            <person name="Nowell W R."/>
        </authorList>
    </citation>
    <scope>NUCLEOTIDE SEQUENCE</scope>
</reference>
<feature type="transmembrane region" description="Helical" evidence="1">
    <location>
        <begin position="61"/>
        <end position="84"/>
    </location>
</feature>
<keyword evidence="3" id="KW-1185">Reference proteome</keyword>
<dbReference type="AlphaFoldDB" id="A0A821CI26"/>
<evidence type="ECO:0000313" key="3">
    <source>
        <dbReference type="Proteomes" id="UP000663866"/>
    </source>
</evidence>
<name>A0A821CI26_9BILA</name>
<evidence type="ECO:0000256" key="1">
    <source>
        <dbReference type="SAM" id="Phobius"/>
    </source>
</evidence>
<organism evidence="2 3">
    <name type="scientific">Rotaria magnacalcarata</name>
    <dbReference type="NCBI Taxonomy" id="392030"/>
    <lineage>
        <taxon>Eukaryota</taxon>
        <taxon>Metazoa</taxon>
        <taxon>Spiralia</taxon>
        <taxon>Gnathifera</taxon>
        <taxon>Rotifera</taxon>
        <taxon>Eurotatoria</taxon>
        <taxon>Bdelloidea</taxon>
        <taxon>Philodinida</taxon>
        <taxon>Philodinidae</taxon>
        <taxon>Rotaria</taxon>
    </lineage>
</organism>
<keyword evidence="1" id="KW-0812">Transmembrane</keyword>
<accession>A0A821CI26</accession>
<keyword evidence="1" id="KW-1133">Transmembrane helix</keyword>
<feature type="transmembrane region" description="Helical" evidence="1">
    <location>
        <begin position="12"/>
        <end position="41"/>
    </location>
</feature>
<keyword evidence="1" id="KW-0472">Membrane</keyword>
<dbReference type="EMBL" id="CAJOBG010075079">
    <property type="protein sequence ID" value="CAF4610175.1"/>
    <property type="molecule type" value="Genomic_DNA"/>
</dbReference>
<evidence type="ECO:0000313" key="2">
    <source>
        <dbReference type="EMBL" id="CAF4610175.1"/>
    </source>
</evidence>
<feature type="non-terminal residue" evidence="2">
    <location>
        <position position="90"/>
    </location>
</feature>
<comment type="caution">
    <text evidence="2">The sequence shown here is derived from an EMBL/GenBank/DDBJ whole genome shotgun (WGS) entry which is preliminary data.</text>
</comment>
<gene>
    <name evidence="2" type="ORF">OVN521_LOCUS45515</name>
</gene>
<dbReference type="Proteomes" id="UP000663866">
    <property type="component" value="Unassembled WGS sequence"/>
</dbReference>
<sequence>MSRLQRWFIHFAPLIICSVWCPIFYFFTIIISPMCVNTWIFYRPLCGLPCYLATNWNYYDFIFNIIMPVLFILIANVALVIRVVKQKLSR</sequence>